<dbReference type="GO" id="GO:0030245">
    <property type="term" value="P:cellulose catabolic process"/>
    <property type="evidence" value="ECO:0007669"/>
    <property type="project" value="UniProtKB-KW"/>
</dbReference>
<dbReference type="Gene3D" id="3.20.20.80">
    <property type="entry name" value="Glycosidases"/>
    <property type="match status" value="1"/>
</dbReference>
<feature type="active site" description="Proton donor" evidence="7">
    <location>
        <position position="184"/>
    </location>
</feature>
<dbReference type="AlphaFoldDB" id="A0A2R7YZJ3"/>
<name>A0A2R7YZJ3_9ACTN</name>
<dbReference type="InterPro" id="IPR017853">
    <property type="entry name" value="GH"/>
</dbReference>
<dbReference type="InterPro" id="IPR001360">
    <property type="entry name" value="Glyco_hydro_1"/>
</dbReference>
<sequence>MTTQRTTAIRPEPRTAAYDLGPLAFPEGFVWGAATACYQIEGAVAEDGRSASIWDTFSHTPGAVLNQDTGDVACDHFHRMPSDVALMRELKMASYRFSVAWPRVRPDGGAVNRAGLAFYDRLVDELLAHDVAPWLTLYHWDLPQALEDAGGWTNRDTAHRFADYAFSVYDVLGDRVPTWTTLNEPWCSAFLGYSAGHHAPGRQDGVAGLVAAHHLLLGHGIVVDELRRRADGAGDDIRLGLSLNLTVPDPFDPEDPADVDAARRIDGLHNRLFLDPIFKATYPEDVLEDTAHLDWGTGHWHEVVQDGDLELISSPIDVLGVNYYHGNAVSGHEHTAVMGLGADKPDRVALSPFVGSEHVTFPSRDLPVTAMGWEVQAEGLHRLLVRLDTDYRHLPIYLTETGAAYDDAPDPDGEVRDPERIAFLDDYLRAVHAAITDGVDVRGFFQWSLMDNFEWAFGYAKRFGLVHVDYDTQVRTPKSSAHWYAAVAERGGLTARGPDEWLP</sequence>
<comment type="catalytic activity">
    <reaction evidence="9">
        <text>Hydrolysis of terminal, non-reducing beta-D-glucosyl residues with release of beta-D-glucose.</text>
        <dbReference type="EC" id="3.2.1.21"/>
    </reaction>
</comment>
<dbReference type="SUPFAM" id="SSF51445">
    <property type="entry name" value="(Trans)glycosidases"/>
    <property type="match status" value="1"/>
</dbReference>
<feature type="binding site" evidence="8">
    <location>
        <position position="183"/>
    </location>
    <ligand>
        <name>substrate</name>
    </ligand>
</feature>
<evidence type="ECO:0000256" key="3">
    <source>
        <dbReference type="ARBA" id="ARBA00023001"/>
    </source>
</evidence>
<keyword evidence="4" id="KW-0119">Carbohydrate metabolism</keyword>
<keyword evidence="2 9" id="KW-0378">Hydrolase</keyword>
<dbReference type="Pfam" id="PF00232">
    <property type="entry name" value="Glyco_hydro_1"/>
    <property type="match status" value="1"/>
</dbReference>
<dbReference type="GO" id="GO:0005829">
    <property type="term" value="C:cytosol"/>
    <property type="evidence" value="ECO:0007669"/>
    <property type="project" value="TreeGrafter"/>
</dbReference>
<dbReference type="PRINTS" id="PR00131">
    <property type="entry name" value="GLHYDRLASE1"/>
</dbReference>
<dbReference type="GO" id="GO:0008422">
    <property type="term" value="F:beta-glucosidase activity"/>
    <property type="evidence" value="ECO:0007669"/>
    <property type="project" value="UniProtKB-EC"/>
</dbReference>
<dbReference type="NCBIfam" id="TIGR03356">
    <property type="entry name" value="BGL"/>
    <property type="match status" value="1"/>
</dbReference>
<keyword evidence="3" id="KW-0136">Cellulose degradation</keyword>
<dbReference type="EMBL" id="PYXZ01000003">
    <property type="protein sequence ID" value="PUA81319.1"/>
    <property type="molecule type" value="Genomic_DNA"/>
</dbReference>
<feature type="active site" description="Nucleophile" evidence="7">
    <location>
        <position position="400"/>
    </location>
</feature>
<evidence type="ECO:0000256" key="4">
    <source>
        <dbReference type="ARBA" id="ARBA00023277"/>
    </source>
</evidence>
<dbReference type="OrthoDB" id="9765195at2"/>
<feature type="binding site" evidence="8">
    <location>
        <position position="39"/>
    </location>
    <ligand>
        <name>substrate</name>
    </ligand>
</feature>
<gene>
    <name evidence="10" type="ORF">C7S10_09880</name>
</gene>
<organism evidence="10 11">
    <name type="scientific">Nocardioides currus</name>
    <dbReference type="NCBI Taxonomy" id="2133958"/>
    <lineage>
        <taxon>Bacteria</taxon>
        <taxon>Bacillati</taxon>
        <taxon>Actinomycetota</taxon>
        <taxon>Actinomycetes</taxon>
        <taxon>Propionibacteriales</taxon>
        <taxon>Nocardioidaceae</taxon>
        <taxon>Nocardioides</taxon>
    </lineage>
</organism>
<evidence type="ECO:0000256" key="1">
    <source>
        <dbReference type="ARBA" id="ARBA00010838"/>
    </source>
</evidence>
<dbReference type="Proteomes" id="UP000244867">
    <property type="component" value="Unassembled WGS sequence"/>
</dbReference>
<feature type="binding site" evidence="8">
    <location>
        <position position="447"/>
    </location>
    <ligand>
        <name>substrate</name>
    </ligand>
</feature>
<evidence type="ECO:0000313" key="10">
    <source>
        <dbReference type="EMBL" id="PUA81319.1"/>
    </source>
</evidence>
<comment type="caution">
    <text evidence="10">The sequence shown here is derived from an EMBL/GenBank/DDBJ whole genome shotgun (WGS) entry which is preliminary data.</text>
</comment>
<comment type="similarity">
    <text evidence="1 9">Belongs to the glycosyl hydrolase 1 family.</text>
</comment>
<protein>
    <recommendedName>
        <fullName evidence="9">Beta-glucosidase</fullName>
        <ecNumber evidence="9">3.2.1.21</ecNumber>
    </recommendedName>
</protein>
<evidence type="ECO:0000256" key="7">
    <source>
        <dbReference type="PIRSR" id="PIRSR617736-1"/>
    </source>
</evidence>
<dbReference type="RefSeq" id="WP_108344261.1">
    <property type="nucleotide sequence ID" value="NZ_PYXZ01000003.1"/>
</dbReference>
<dbReference type="PANTHER" id="PTHR10353">
    <property type="entry name" value="GLYCOSYL HYDROLASE"/>
    <property type="match status" value="1"/>
</dbReference>
<feature type="binding site" evidence="8">
    <location>
        <position position="139"/>
    </location>
    <ligand>
        <name>substrate</name>
    </ligand>
</feature>
<evidence type="ECO:0000256" key="6">
    <source>
        <dbReference type="ARBA" id="ARBA00023326"/>
    </source>
</evidence>
<accession>A0A2R7YZJ3</accession>
<evidence type="ECO:0000256" key="5">
    <source>
        <dbReference type="ARBA" id="ARBA00023295"/>
    </source>
</evidence>
<feature type="binding site" evidence="8">
    <location>
        <begin position="454"/>
        <end position="455"/>
    </location>
    <ligand>
        <name>substrate</name>
    </ligand>
</feature>
<evidence type="ECO:0000313" key="11">
    <source>
        <dbReference type="Proteomes" id="UP000244867"/>
    </source>
</evidence>
<dbReference type="InterPro" id="IPR017736">
    <property type="entry name" value="Glyco_hydro_1_beta-glucosidase"/>
</dbReference>
<evidence type="ECO:0000256" key="8">
    <source>
        <dbReference type="PIRSR" id="PIRSR617736-2"/>
    </source>
</evidence>
<evidence type="ECO:0000256" key="9">
    <source>
        <dbReference type="RuleBase" id="RU361175"/>
    </source>
</evidence>
<reference evidence="10 11" key="1">
    <citation type="submission" date="2018-03" db="EMBL/GenBank/DDBJ databases">
        <authorList>
            <person name="Keele B.F."/>
        </authorList>
    </citation>
    <scope>NUCLEOTIDE SEQUENCE [LARGE SCALE GENOMIC DNA]</scope>
    <source>
        <strain evidence="10 11">IB-3</strain>
    </source>
</reference>
<dbReference type="FunFam" id="3.20.20.80:FF:000004">
    <property type="entry name" value="Beta-glucosidase 6-phospho-beta-glucosidase"/>
    <property type="match status" value="1"/>
</dbReference>
<dbReference type="EC" id="3.2.1.21" evidence="9"/>
<keyword evidence="5 9" id="KW-0326">Glycosidase</keyword>
<evidence type="ECO:0000256" key="2">
    <source>
        <dbReference type="ARBA" id="ARBA00022801"/>
    </source>
</evidence>
<keyword evidence="6" id="KW-0624">Polysaccharide degradation</keyword>
<dbReference type="PANTHER" id="PTHR10353:SF36">
    <property type="entry name" value="LP05116P"/>
    <property type="match status" value="1"/>
</dbReference>
<keyword evidence="11" id="KW-1185">Reference proteome</keyword>
<proteinExistence type="inferred from homology"/>
<feature type="binding site" evidence="8">
    <location>
        <position position="324"/>
    </location>
    <ligand>
        <name>substrate</name>
    </ligand>
</feature>